<evidence type="ECO:0000313" key="1">
    <source>
        <dbReference type="EMBL" id="ACF64960.1"/>
    </source>
</evidence>
<dbReference type="KEGG" id="see:SNSL254_A3199"/>
<organism evidence="1 2">
    <name type="scientific">Salmonella newport (strain SL254)</name>
    <dbReference type="NCBI Taxonomy" id="423368"/>
    <lineage>
        <taxon>Bacteria</taxon>
        <taxon>Pseudomonadati</taxon>
        <taxon>Pseudomonadota</taxon>
        <taxon>Gammaproteobacteria</taxon>
        <taxon>Enterobacterales</taxon>
        <taxon>Enterobacteriaceae</taxon>
        <taxon>Salmonella</taxon>
    </lineage>
</organism>
<name>A0A0H3BWQ0_SALNS</name>
<proteinExistence type="predicted"/>
<dbReference type="AlphaFoldDB" id="A0A0H3BWQ0"/>
<dbReference type="HOGENOM" id="CLU_3296089_0_0_6"/>
<gene>
    <name evidence="1" type="ordered locus">SNSL254_A3199</name>
</gene>
<dbReference type="EMBL" id="CP001113">
    <property type="protein sequence ID" value="ACF64960.1"/>
    <property type="molecule type" value="Genomic_DNA"/>
</dbReference>
<accession>A0A0H3BWQ0</accession>
<sequence>MRAVGSGHQTVKLGEFAFLSGNKLASGMNSWIHFQIKKAF</sequence>
<reference evidence="1 2" key="1">
    <citation type="journal article" date="2011" name="J. Bacteriol.">
        <title>Comparative genomics of 28 Salmonella enterica isolates: evidence for CRISPR-mediated adaptive sublineage evolution.</title>
        <authorList>
            <person name="Fricke W.F."/>
            <person name="Mammel M.K."/>
            <person name="McDermott P.F."/>
            <person name="Tartera C."/>
            <person name="White D.G."/>
            <person name="Leclerc J.E."/>
            <person name="Ravel J."/>
            <person name="Cebula T.A."/>
        </authorList>
    </citation>
    <scope>NUCLEOTIDE SEQUENCE [LARGE SCALE GENOMIC DNA]</scope>
    <source>
        <strain evidence="1 2">SL254</strain>
    </source>
</reference>
<protein>
    <submittedName>
        <fullName evidence="1">Uncharacterized protein</fullName>
    </submittedName>
</protein>
<dbReference type="Proteomes" id="UP000008824">
    <property type="component" value="Chromosome"/>
</dbReference>
<evidence type="ECO:0000313" key="2">
    <source>
        <dbReference type="Proteomes" id="UP000008824"/>
    </source>
</evidence>